<proteinExistence type="predicted"/>
<evidence type="ECO:0000313" key="2">
    <source>
        <dbReference type="Proteomes" id="UP000028530"/>
    </source>
</evidence>
<protein>
    <submittedName>
        <fullName evidence="1">Uncharacterized protein</fullName>
    </submittedName>
</protein>
<dbReference type="Proteomes" id="UP000028530">
    <property type="component" value="Chromosome"/>
</dbReference>
<sequence>MNFSGRRTVHFLGNLIPLLTHDYVENIACARSLHDGTLIRPMEAADQFDRDSDEWVTIWWQGDRNRSSDVLAGIAAANLINEFVQLQSLGKPPEYAKHLLILLSRHYHRKTGQNIFLRDDASVLCAVVEDAKRYWPDRVWDLLRK</sequence>
<keyword evidence="2" id="KW-1185">Reference proteome</keyword>
<name>A0ABM5VVA9_ECTME</name>
<organism evidence="1 2">
    <name type="scientific">Ectopseudomonas mendocina S5.2</name>
    <dbReference type="NCBI Taxonomy" id="1225174"/>
    <lineage>
        <taxon>Bacteria</taxon>
        <taxon>Pseudomonadati</taxon>
        <taxon>Pseudomonadota</taxon>
        <taxon>Gammaproteobacteria</taxon>
        <taxon>Pseudomonadales</taxon>
        <taxon>Pseudomonadaceae</taxon>
        <taxon>Ectopseudomonas</taxon>
    </lineage>
</organism>
<evidence type="ECO:0000313" key="1">
    <source>
        <dbReference type="EMBL" id="ALN18765.1"/>
    </source>
</evidence>
<gene>
    <name evidence="1" type="ORF">DW68_009015</name>
</gene>
<dbReference type="EMBL" id="CP013124">
    <property type="protein sequence ID" value="ALN18765.1"/>
    <property type="molecule type" value="Genomic_DNA"/>
</dbReference>
<reference evidence="1 2" key="1">
    <citation type="submission" date="2015-11" db="EMBL/GenBank/DDBJ databases">
        <authorList>
            <person name="Chong T.M."/>
            <person name="Chan K.G."/>
            <person name="Dessaux Y."/>
        </authorList>
    </citation>
    <scope>NUCLEOTIDE SEQUENCE [LARGE SCALE GENOMIC DNA]</scope>
    <source>
        <strain evidence="1 2">S5.2</strain>
    </source>
</reference>
<accession>A0ABM5VVA9</accession>